<dbReference type="EMBL" id="MK249148">
    <property type="protein sequence ID" value="QCQ84682.1"/>
    <property type="molecule type" value="Genomic_DNA"/>
</dbReference>
<evidence type="ECO:0000313" key="2">
    <source>
        <dbReference type="EMBL" id="QCQ84682.1"/>
    </source>
</evidence>
<name>A0A4P8PJS4_9VIRU</name>
<sequence length="494" mass="58319">MCDKLFVPIKAISRAGVRAAFVPCGKCEDCRQAMKNSWVFRLRVELDKLCEKGWQIGFYTLTYNEYCLPHIPHALFNGDFRLGHYPTVACFSKSDVRAFFTQLKKFFRDHYNCRRVVDKKIKKVIQDTALRYMLCSEYGEHTQRPHYHGIICFPPNVPSEVLFNKIHELWTFGFVFPKDFYGGYDSRGYLHKPFVCSSVKAAALYAAKYCCKDLAFLEYTNKYEFRKKFYEFNEREFIYHSENDTTKTAIRRKNDYTNPVEFVSDYTSVKNILRLSDYMPFHYQSKSLGKSFLDGLTDARKLEYYRNGYAFVGDDRAQGLPVYLKNKIVFDNKYIVENGKRLCRREAKAFFRENLRDIYDAKLSVVTDSYEKLTSVDYLKSLGVSDLELDDLRRAGALTIPPSVLADWQLAYYGVPRHECYLIEPSLQWFRRYDDEYVDVTNCPLVSETSWQEMHYIIGLLHHVSAKYLKIVDAKKRFDNREIDRIHDYWVSME</sequence>
<protein>
    <submittedName>
        <fullName evidence="2">Replication initiator protein</fullName>
    </submittedName>
</protein>
<feature type="domain" description="Replication-associated protein ORF2/G2P" evidence="1">
    <location>
        <begin position="58"/>
        <end position="190"/>
    </location>
</feature>
<reference evidence="2" key="1">
    <citation type="submission" date="2018-12" db="EMBL/GenBank/DDBJ databases">
        <title>Singled stranded DNA viruses identified in blackflies (Austrosimulium ungulatum) sampled in New Zealand.</title>
        <authorList>
            <person name="Kraberger S."/>
            <person name="Fontenele R.S."/>
            <person name="Schmidlin K."/>
            <person name="Walters M."/>
            <person name="Varsani A."/>
        </authorList>
    </citation>
    <scope>NUCLEOTIDE SEQUENCE [LARGE SCALE GENOMIC DNA]</scope>
    <source>
        <strain evidence="2">044</strain>
    </source>
</reference>
<evidence type="ECO:0000259" key="1">
    <source>
        <dbReference type="Pfam" id="PF23343"/>
    </source>
</evidence>
<dbReference type="InterPro" id="IPR056906">
    <property type="entry name" value="ORF2/G2P_dom"/>
</dbReference>
<organism evidence="2">
    <name type="scientific">Blackfly microvirus SF02</name>
    <dbReference type="NCBI Taxonomy" id="2576452"/>
    <lineage>
        <taxon>Viruses</taxon>
        <taxon>Monodnaviria</taxon>
        <taxon>Sangervirae</taxon>
        <taxon>Phixviricota</taxon>
        <taxon>Malgrandaviricetes</taxon>
        <taxon>Petitvirales</taxon>
        <taxon>Microviridae</taxon>
        <taxon>Microvirus</taxon>
    </lineage>
</organism>
<accession>A0A4P8PJS4</accession>
<dbReference type="Pfam" id="PF23343">
    <property type="entry name" value="REP_ORF2-G2P"/>
    <property type="match status" value="1"/>
</dbReference>
<dbReference type="Proteomes" id="UP000322219">
    <property type="component" value="Segment"/>
</dbReference>
<proteinExistence type="predicted"/>